<organism evidence="1 2">
    <name type="scientific">Pluteus cervinus</name>
    <dbReference type="NCBI Taxonomy" id="181527"/>
    <lineage>
        <taxon>Eukaryota</taxon>
        <taxon>Fungi</taxon>
        <taxon>Dikarya</taxon>
        <taxon>Basidiomycota</taxon>
        <taxon>Agaricomycotina</taxon>
        <taxon>Agaricomycetes</taxon>
        <taxon>Agaricomycetidae</taxon>
        <taxon>Agaricales</taxon>
        <taxon>Pluteineae</taxon>
        <taxon>Pluteaceae</taxon>
        <taxon>Pluteus</taxon>
    </lineage>
</organism>
<accession>A0ACD3A1I8</accession>
<sequence>MVHNSPLNYRLLVHLLRICYASIPRERIGNQPNTKTQHSLTPCPKGYDEALIGFPSSMLTATPSSSFDAVPRILDAIAAILVNAPRRQSHATGLQFEPDSKQVTLTIFTNAPHENDAALEAYVKGVWDILHQLSCPTVDDQNASQRLSAKLRDVVFAWALPKIQRRLKRFGVQFRIWHSVLEERMKGENWAQLPPFDEPHPEFVEKVAELAREISKAVGALPDIANSNDRYSEVQEIVMLKVPQIIEEIRKIEGYTQLWRRLSMAHLQFNPNIGEWAFYEHFAKIAALATHTNALIFAASSQCRDLFSSHCFTVKIIRMAHPLTYTFPSPPTTQETAQALVDQILQDGDPDNSLKLDRQLIKFHVDLAPKDDESKVVVHSELGLLIHYLKIIVAASQDETVDDETALPFNYIGTSTLQCGFCRTIFRVLEESVLPGTLTVDFDRVGIASTKEVSLKFDTRGAGRRFPRDWAWS</sequence>
<evidence type="ECO:0000313" key="2">
    <source>
        <dbReference type="Proteomes" id="UP000308600"/>
    </source>
</evidence>
<reference evidence="1 2" key="1">
    <citation type="journal article" date="2019" name="Nat. Ecol. Evol.">
        <title>Megaphylogeny resolves global patterns of mushroom evolution.</title>
        <authorList>
            <person name="Varga T."/>
            <person name="Krizsan K."/>
            <person name="Foldi C."/>
            <person name="Dima B."/>
            <person name="Sanchez-Garcia M."/>
            <person name="Sanchez-Ramirez S."/>
            <person name="Szollosi G.J."/>
            <person name="Szarkandi J.G."/>
            <person name="Papp V."/>
            <person name="Albert L."/>
            <person name="Andreopoulos W."/>
            <person name="Angelini C."/>
            <person name="Antonin V."/>
            <person name="Barry K.W."/>
            <person name="Bougher N.L."/>
            <person name="Buchanan P."/>
            <person name="Buyck B."/>
            <person name="Bense V."/>
            <person name="Catcheside P."/>
            <person name="Chovatia M."/>
            <person name="Cooper J."/>
            <person name="Damon W."/>
            <person name="Desjardin D."/>
            <person name="Finy P."/>
            <person name="Geml J."/>
            <person name="Haridas S."/>
            <person name="Hughes K."/>
            <person name="Justo A."/>
            <person name="Karasinski D."/>
            <person name="Kautmanova I."/>
            <person name="Kiss B."/>
            <person name="Kocsube S."/>
            <person name="Kotiranta H."/>
            <person name="LaButti K.M."/>
            <person name="Lechner B.E."/>
            <person name="Liimatainen K."/>
            <person name="Lipzen A."/>
            <person name="Lukacs Z."/>
            <person name="Mihaltcheva S."/>
            <person name="Morgado L.N."/>
            <person name="Niskanen T."/>
            <person name="Noordeloos M.E."/>
            <person name="Ohm R.A."/>
            <person name="Ortiz-Santana B."/>
            <person name="Ovrebo C."/>
            <person name="Racz N."/>
            <person name="Riley R."/>
            <person name="Savchenko A."/>
            <person name="Shiryaev A."/>
            <person name="Soop K."/>
            <person name="Spirin V."/>
            <person name="Szebenyi C."/>
            <person name="Tomsovsky M."/>
            <person name="Tulloss R.E."/>
            <person name="Uehling J."/>
            <person name="Grigoriev I.V."/>
            <person name="Vagvolgyi C."/>
            <person name="Papp T."/>
            <person name="Martin F.M."/>
            <person name="Miettinen O."/>
            <person name="Hibbett D.S."/>
            <person name="Nagy L.G."/>
        </authorList>
    </citation>
    <scope>NUCLEOTIDE SEQUENCE [LARGE SCALE GENOMIC DNA]</scope>
    <source>
        <strain evidence="1 2">NL-1719</strain>
    </source>
</reference>
<proteinExistence type="predicted"/>
<feature type="non-terminal residue" evidence="1">
    <location>
        <position position="473"/>
    </location>
</feature>
<keyword evidence="2" id="KW-1185">Reference proteome</keyword>
<protein>
    <submittedName>
        <fullName evidence="1">Uncharacterized protein</fullName>
    </submittedName>
</protein>
<gene>
    <name evidence="1" type="ORF">BDN72DRAFT_851135</name>
</gene>
<evidence type="ECO:0000313" key="1">
    <source>
        <dbReference type="EMBL" id="TFK59673.1"/>
    </source>
</evidence>
<dbReference type="Proteomes" id="UP000308600">
    <property type="component" value="Unassembled WGS sequence"/>
</dbReference>
<dbReference type="EMBL" id="ML208920">
    <property type="protein sequence ID" value="TFK59673.1"/>
    <property type="molecule type" value="Genomic_DNA"/>
</dbReference>
<name>A0ACD3A1I8_9AGAR</name>